<dbReference type="RefSeq" id="WP_290114596.1">
    <property type="nucleotide sequence ID" value="NZ_JAUEPL010000047.1"/>
</dbReference>
<dbReference type="Pfam" id="PF20703">
    <property type="entry name" value="nSTAND1"/>
    <property type="match status" value="1"/>
</dbReference>
<dbReference type="SUPFAM" id="SSF50998">
    <property type="entry name" value="Quinoprotein alcohol dehydrogenase-like"/>
    <property type="match status" value="1"/>
</dbReference>
<dbReference type="Pfam" id="PF13560">
    <property type="entry name" value="HTH_31"/>
    <property type="match status" value="1"/>
</dbReference>
<organism evidence="2 3">
    <name type="scientific">Streptomyces ficellus</name>
    <dbReference type="NCBI Taxonomy" id="1977088"/>
    <lineage>
        <taxon>Bacteria</taxon>
        <taxon>Bacillati</taxon>
        <taxon>Actinomycetota</taxon>
        <taxon>Actinomycetes</taxon>
        <taxon>Kitasatosporales</taxon>
        <taxon>Streptomycetaceae</taxon>
        <taxon>Streptomyces</taxon>
    </lineage>
</organism>
<dbReference type="Proteomes" id="UP001174050">
    <property type="component" value="Unassembled WGS sequence"/>
</dbReference>
<accession>A0ABT7ZCK8</accession>
<dbReference type="Gene3D" id="2.130.10.10">
    <property type="entry name" value="YVTN repeat-like/Quinoprotein amine dehydrogenase"/>
    <property type="match status" value="4"/>
</dbReference>
<reference evidence="2" key="1">
    <citation type="submission" date="2023-06" db="EMBL/GenBank/DDBJ databases">
        <title>WGS-Sequencing of Streptomyces ficellus isolate 21 collected from sand in Gara Djebilet Iron Mine in Algeria.</title>
        <authorList>
            <person name="Zegers G.P."/>
            <person name="Gomez A."/>
            <person name="Gueddou A."/>
            <person name="Zahara A.F."/>
            <person name="Worth M."/>
            <person name="Sevigny J.L."/>
            <person name="Tisa L."/>
        </authorList>
    </citation>
    <scope>NUCLEOTIDE SEQUENCE</scope>
    <source>
        <strain evidence="2">AS11</strain>
    </source>
</reference>
<dbReference type="InterPro" id="IPR001387">
    <property type="entry name" value="Cro/C1-type_HTH"/>
</dbReference>
<evidence type="ECO:0000313" key="3">
    <source>
        <dbReference type="Proteomes" id="UP001174050"/>
    </source>
</evidence>
<dbReference type="InterPro" id="IPR027417">
    <property type="entry name" value="P-loop_NTPase"/>
</dbReference>
<dbReference type="PANTHER" id="PTHR19879">
    <property type="entry name" value="TRANSCRIPTION INITIATION FACTOR TFIID"/>
    <property type="match status" value="1"/>
</dbReference>
<keyword evidence="3" id="KW-1185">Reference proteome</keyword>
<evidence type="ECO:0000313" key="2">
    <source>
        <dbReference type="EMBL" id="MDN3297234.1"/>
    </source>
</evidence>
<feature type="domain" description="HTH cro/C1-type" evidence="1">
    <location>
        <begin position="22"/>
        <end position="77"/>
    </location>
</feature>
<protein>
    <submittedName>
        <fullName evidence="2">DNA-binding protein</fullName>
    </submittedName>
</protein>
<dbReference type="SUPFAM" id="SSF82171">
    <property type="entry name" value="DPP6 N-terminal domain-like"/>
    <property type="match status" value="1"/>
</dbReference>
<dbReference type="PROSITE" id="PS50943">
    <property type="entry name" value="HTH_CROC1"/>
    <property type="match status" value="1"/>
</dbReference>
<dbReference type="GO" id="GO:0003677">
    <property type="term" value="F:DNA binding"/>
    <property type="evidence" value="ECO:0007669"/>
    <property type="project" value="UniProtKB-KW"/>
</dbReference>
<dbReference type="EMBL" id="JAUEPL010000047">
    <property type="protein sequence ID" value="MDN3297234.1"/>
    <property type="molecule type" value="Genomic_DNA"/>
</dbReference>
<dbReference type="InterPro" id="IPR011047">
    <property type="entry name" value="Quinoprotein_ADH-like_sf"/>
</dbReference>
<dbReference type="CDD" id="cd00093">
    <property type="entry name" value="HTH_XRE"/>
    <property type="match status" value="1"/>
</dbReference>
<comment type="caution">
    <text evidence="2">The sequence shown here is derived from an EMBL/GenBank/DDBJ whole genome shotgun (WGS) entry which is preliminary data.</text>
</comment>
<proteinExistence type="predicted"/>
<dbReference type="InterPro" id="IPR049052">
    <property type="entry name" value="nSTAND1"/>
</dbReference>
<dbReference type="PANTHER" id="PTHR19879:SF9">
    <property type="entry name" value="TRANSCRIPTION INITIATION FACTOR TFIID SUBUNIT 5"/>
    <property type="match status" value="1"/>
</dbReference>
<evidence type="ECO:0000259" key="1">
    <source>
        <dbReference type="PROSITE" id="PS50943"/>
    </source>
</evidence>
<name>A0ABT7ZCK8_9ACTN</name>
<keyword evidence="2" id="KW-0238">DNA-binding</keyword>
<gene>
    <name evidence="2" type="ORF">QWM81_24955</name>
</gene>
<dbReference type="InterPro" id="IPR015943">
    <property type="entry name" value="WD40/YVTN_repeat-like_dom_sf"/>
</dbReference>
<sequence>MGRPETDLDPAQGPVPRFAYELRRLRQEAGGIPYREMARQVEVSVSTLSRAAKGEQLPSLSVTLAYVAACKGDTAEWEKRWKAVAAEVAAAPRAADGEEPPYRGMTRFEPGDSELFFGREQVVDDVLESLRTRRCAAVLGPSGSGKSSLLRAGVVPRLRRPEPSPAALRILTPGQHPARTHIGKLEPAAGPGLTYVLVDQFEELFTLCADPEERERFIRWLLAARHPDSRLRVVLGIRADFYGHCLRYPHLVDLLKDAAVPVGAMGPAELRQAIVKPAATRNVIVERALTTRLVEEIADEPGGLPLLSHALLETWHRRSGRTMTLRAYEAAGGVRGAIAQTAEDVYGCLSPERAELARLILLRLVTPGEGAQDTRRPVNRAELDFAPEEEVGAVLDRLIDARLLTVDDGTVDLAHEALITAWPRLRGWVDEAREDLLVHRRLTDAARAWHDLGRDPGALYRGTRLDVAGERLADTALTPLEREFLGASRAARTAELRRRRGLLATLAVLVTVALIAGVTAWRQNLTSERRHAEAEARRIAAVADAMRFAAPVTAMRLSVAAWRLAPTLESRSALLSAMAQPEQDVFPVPDPAFGPATNRLSPDGRTLLSVSARRVVAWDVRTHRRIGSYQGPGELLSDVDLDPGVVPNWGISPDGRLLALPAQGGVRLWDVRAGRVVATLPVEAPDRAEFGADGRHLTVSDWDGGEFRQTQVWDLRGRRMLSTVRAPVVEESPISVSADGGTVALCRGLRRLEVRDLRTGRIHRLSRTANAARIACPDQERFAAGVFALRPDGAVQAAVDDDTIRRWVVRTGRELPSLRFEDATAVRFSADGAFLAATTGADIALWRLSEPDQPVFRYQLIGEVIDDFSLTPDASAVRYLRRSGTSVASLDLRSVARARWEEHPSEQVHLSRDGRTVAVLHRGPGRTGVRLIGTRDGRTRATLPAAPCPPDTSYSGTDEENLANCSELMAFSPDSRRFAYVRAWGYTTQRQRITVWDTTGNREVATLDAGSGTVTEITGMAFDSAGRGLLLMTRDDDSSTMERWDLATGTRTRVRPADSGLDTTQTGGSGTILAVRPDDALVVTSDNEVVDLRAGRARPVVLNDGDLPFAGAFSRDGTRFAVSDGTGRVTLWDGDLRRRLGVINGTSTVDPESERDSPAALAFSPDGTTLAVVGTASVQLWDVASGRPLGSPLPTSGQPLSSVAFSDDGTTLYTSGTWNPAERIDLDPSRLVRRVCARTGWGLTRTDWRLHLPDIPYRTTC</sequence>
<dbReference type="SMART" id="SM00530">
    <property type="entry name" value="HTH_XRE"/>
    <property type="match status" value="1"/>
</dbReference>
<dbReference type="SUPFAM" id="SSF52540">
    <property type="entry name" value="P-loop containing nucleoside triphosphate hydrolases"/>
    <property type="match status" value="1"/>
</dbReference>